<feature type="chain" id="PRO_5046821114" evidence="1">
    <location>
        <begin position="26"/>
        <end position="238"/>
    </location>
</feature>
<evidence type="ECO:0000313" key="2">
    <source>
        <dbReference type="EMBL" id="MCT2401525.1"/>
    </source>
</evidence>
<proteinExistence type="predicted"/>
<name>A0ABT2I9M0_9SPHN</name>
<evidence type="ECO:0000256" key="1">
    <source>
        <dbReference type="SAM" id="SignalP"/>
    </source>
</evidence>
<sequence length="238" mass="24828">MGLWTERAAALLAIALAVPSVPAMAREDGASEDSAFELSANVGLVSDYRFRGISLSGRDPAIQGGFDLSHDSGLFVGTWASSIADYSGSNVELDIYGGYAGSFEGVDYSITALGYFYPGGSGVDYFEVLGTASTSFGPATVGLDAAWVPSQDNYGGNNFYMAAKTEIPVGETPVSLFGHLGYENGDSYDNKWDWEAGISYVAGPLTASVSYVDTNYSGANESGRLARAGVVATLVASF</sequence>
<feature type="signal peptide" evidence="1">
    <location>
        <begin position="1"/>
        <end position="25"/>
    </location>
</feature>
<dbReference type="Proteomes" id="UP001165583">
    <property type="component" value="Unassembled WGS sequence"/>
</dbReference>
<dbReference type="InterPro" id="IPR010239">
    <property type="entry name" value="CHP02001"/>
</dbReference>
<accession>A0ABT2I9M0</accession>
<reference evidence="2" key="1">
    <citation type="submission" date="2022-09" db="EMBL/GenBank/DDBJ databases">
        <title>Novosphingobium sp. Nov., a polycyclic aromatic hydrocarbon-degrading bacterium isolated form mangrove sediments in HongKong.</title>
        <authorList>
            <person name="Hu Z."/>
        </authorList>
    </citation>
    <scope>NUCLEOTIDE SEQUENCE</scope>
    <source>
        <strain evidence="2">HK4-1</strain>
    </source>
</reference>
<gene>
    <name evidence="2" type="ORF">NZK81_18385</name>
</gene>
<keyword evidence="1" id="KW-0732">Signal</keyword>
<keyword evidence="3" id="KW-1185">Reference proteome</keyword>
<evidence type="ECO:0000313" key="3">
    <source>
        <dbReference type="Proteomes" id="UP001165583"/>
    </source>
</evidence>
<comment type="caution">
    <text evidence="2">The sequence shown here is derived from an EMBL/GenBank/DDBJ whole genome shotgun (WGS) entry which is preliminary data.</text>
</comment>
<dbReference type="Pfam" id="PF09694">
    <property type="entry name" value="Gcw_chp"/>
    <property type="match status" value="1"/>
</dbReference>
<organism evidence="2 3">
    <name type="scientific">Novosphingobium mangrovi</name>
    <name type="common">ex Huang et al. 2023</name>
    <dbReference type="NCBI Taxonomy" id="2976432"/>
    <lineage>
        <taxon>Bacteria</taxon>
        <taxon>Pseudomonadati</taxon>
        <taxon>Pseudomonadota</taxon>
        <taxon>Alphaproteobacteria</taxon>
        <taxon>Sphingomonadales</taxon>
        <taxon>Sphingomonadaceae</taxon>
        <taxon>Novosphingobium</taxon>
    </lineage>
</organism>
<protein>
    <submittedName>
        <fullName evidence="2">TorF family putative porin</fullName>
    </submittedName>
</protein>
<dbReference type="EMBL" id="JANZXA010000015">
    <property type="protein sequence ID" value="MCT2401525.1"/>
    <property type="molecule type" value="Genomic_DNA"/>
</dbReference>
<dbReference type="RefSeq" id="WP_260047549.1">
    <property type="nucleotide sequence ID" value="NZ_JANZXA010000015.1"/>
</dbReference>
<dbReference type="NCBIfam" id="TIGR02001">
    <property type="entry name" value="gcw_chp"/>
    <property type="match status" value="1"/>
</dbReference>